<reference evidence="1 2" key="1">
    <citation type="journal article" date="2009" name="Stand. Genomic Sci.">
        <title>Complete genome sequence of Dyadobacter fermentans type strain (NS114).</title>
        <authorList>
            <person name="Lang E."/>
            <person name="Lapidus A."/>
            <person name="Chertkov O."/>
            <person name="Brettin T."/>
            <person name="Detter J.C."/>
            <person name="Han C."/>
            <person name="Copeland A."/>
            <person name="Glavina Del Rio T."/>
            <person name="Nolan M."/>
            <person name="Chen F."/>
            <person name="Lucas S."/>
            <person name="Tice H."/>
            <person name="Cheng J.F."/>
            <person name="Land M."/>
            <person name="Hauser L."/>
            <person name="Chang Y.J."/>
            <person name="Jeffries C.D."/>
            <person name="Kopitz M."/>
            <person name="Bruce D."/>
            <person name="Goodwin L."/>
            <person name="Pitluck S."/>
            <person name="Ovchinnikova G."/>
            <person name="Pati A."/>
            <person name="Ivanova N."/>
            <person name="Mavrommatis K."/>
            <person name="Chen A."/>
            <person name="Palaniappan K."/>
            <person name="Chain P."/>
            <person name="Bristow J."/>
            <person name="Eisen J.A."/>
            <person name="Markowitz V."/>
            <person name="Hugenholtz P."/>
            <person name="Goker M."/>
            <person name="Rohde M."/>
            <person name="Kyrpides N.C."/>
            <person name="Klenk H.P."/>
        </authorList>
    </citation>
    <scope>NUCLEOTIDE SEQUENCE [LARGE SCALE GENOMIC DNA]</scope>
    <source>
        <strain evidence="2">ATCC 700827 / DSM 18053 / CIP 107007 / KCTC 52180 / NS114</strain>
    </source>
</reference>
<dbReference type="STRING" id="471854.Dfer_5622"/>
<dbReference type="EMBL" id="CP001619">
    <property type="protein sequence ID" value="ACT96812.1"/>
    <property type="molecule type" value="Genomic_DNA"/>
</dbReference>
<dbReference type="AlphaFoldDB" id="C6VWR2"/>
<dbReference type="Proteomes" id="UP000002011">
    <property type="component" value="Chromosome"/>
</dbReference>
<proteinExistence type="predicted"/>
<name>C6VWR2_DYAFD</name>
<dbReference type="KEGG" id="dfe:Dfer_5622"/>
<dbReference type="eggNOG" id="COG2027">
    <property type="taxonomic scope" value="Bacteria"/>
</dbReference>
<keyword evidence="2" id="KW-1185">Reference proteome</keyword>
<evidence type="ECO:0000313" key="1">
    <source>
        <dbReference type="EMBL" id="ACT96812.1"/>
    </source>
</evidence>
<gene>
    <name evidence="1" type="ordered locus">Dfer_5622</name>
</gene>
<dbReference type="HOGENOM" id="CLU_3288643_0_0_10"/>
<organism evidence="1 2">
    <name type="scientific">Dyadobacter fermentans (strain ATCC 700827 / DSM 18053 / CIP 107007 / KCTC 52180 / NS114)</name>
    <dbReference type="NCBI Taxonomy" id="471854"/>
    <lineage>
        <taxon>Bacteria</taxon>
        <taxon>Pseudomonadati</taxon>
        <taxon>Bacteroidota</taxon>
        <taxon>Cytophagia</taxon>
        <taxon>Cytophagales</taxon>
        <taxon>Spirosomataceae</taxon>
        <taxon>Dyadobacter</taxon>
    </lineage>
</organism>
<accession>C6VWR2</accession>
<sequence>MNAKSGALLSFTIIAHKYVPGSNRVISDSLVKLVTLMAEM</sequence>
<evidence type="ECO:0000313" key="2">
    <source>
        <dbReference type="Proteomes" id="UP000002011"/>
    </source>
</evidence>
<protein>
    <submittedName>
        <fullName evidence="1">Uncharacterized protein</fullName>
    </submittedName>
</protein>